<dbReference type="GeneID" id="37220970"/>
<accession>A0A395GQT6</accession>
<name>A0A395GQT6_9EURO</name>
<keyword evidence="3" id="KW-1185">Reference proteome</keyword>
<dbReference type="InterPro" id="IPR039261">
    <property type="entry name" value="FNR_nucleotide-bd"/>
</dbReference>
<dbReference type="SUPFAM" id="SSF63380">
    <property type="entry name" value="Riboflavin synthase domain-like"/>
    <property type="match status" value="1"/>
</dbReference>
<dbReference type="Proteomes" id="UP000249402">
    <property type="component" value="Unassembled WGS sequence"/>
</dbReference>
<dbReference type="RefSeq" id="XP_025572084.1">
    <property type="nucleotide sequence ID" value="XM_025716105.1"/>
</dbReference>
<dbReference type="PANTHER" id="PTHR42815">
    <property type="entry name" value="FAD-BINDING, PUTATIVE (AFU_ORTHOLOGUE AFUA_6G07600)-RELATED"/>
    <property type="match status" value="1"/>
</dbReference>
<feature type="domain" description="FAD-binding FR-type" evidence="1">
    <location>
        <begin position="351"/>
        <end position="473"/>
    </location>
</feature>
<proteinExistence type="predicted"/>
<evidence type="ECO:0000313" key="2">
    <source>
        <dbReference type="EMBL" id="RAK97756.1"/>
    </source>
</evidence>
<dbReference type="GO" id="GO:0016491">
    <property type="term" value="F:oxidoreductase activity"/>
    <property type="evidence" value="ECO:0007669"/>
    <property type="project" value="InterPro"/>
</dbReference>
<reference evidence="2 3" key="1">
    <citation type="submission" date="2018-02" db="EMBL/GenBank/DDBJ databases">
        <title>The genomes of Aspergillus section Nigri reveals drivers in fungal speciation.</title>
        <authorList>
            <consortium name="DOE Joint Genome Institute"/>
            <person name="Vesth T.C."/>
            <person name="Nybo J."/>
            <person name="Theobald S."/>
            <person name="Brandl J."/>
            <person name="Frisvad J.C."/>
            <person name="Nielsen K.F."/>
            <person name="Lyhne E.K."/>
            <person name="Kogle M.E."/>
            <person name="Kuo A."/>
            <person name="Riley R."/>
            <person name="Clum A."/>
            <person name="Nolan M."/>
            <person name="Lipzen A."/>
            <person name="Salamov A."/>
            <person name="Henrissat B."/>
            <person name="Wiebenga A."/>
            <person name="De vries R.P."/>
            <person name="Grigoriev I.V."/>
            <person name="Mortensen U.H."/>
            <person name="Andersen M.R."/>
            <person name="Baker S.E."/>
        </authorList>
    </citation>
    <scope>NUCLEOTIDE SEQUENCE [LARGE SCALE GENOMIC DNA]</scope>
    <source>
        <strain evidence="2 3">CBS 121593</strain>
    </source>
</reference>
<dbReference type="PROSITE" id="PS51384">
    <property type="entry name" value="FAD_FR"/>
    <property type="match status" value="1"/>
</dbReference>
<dbReference type="CDD" id="cd06197">
    <property type="entry name" value="FNR_like_2"/>
    <property type="match status" value="1"/>
</dbReference>
<dbReference type="SUPFAM" id="SSF52343">
    <property type="entry name" value="Ferredoxin reductase-like, C-terminal NADP-linked domain"/>
    <property type="match status" value="1"/>
</dbReference>
<dbReference type="PANTHER" id="PTHR42815:SF2">
    <property type="entry name" value="FAD-BINDING, PUTATIVE (AFU_ORTHOLOGUE AFUA_6G07600)-RELATED"/>
    <property type="match status" value="1"/>
</dbReference>
<organism evidence="2 3">
    <name type="scientific">Aspergillus ibericus CBS 121593</name>
    <dbReference type="NCBI Taxonomy" id="1448316"/>
    <lineage>
        <taxon>Eukaryota</taxon>
        <taxon>Fungi</taxon>
        <taxon>Dikarya</taxon>
        <taxon>Ascomycota</taxon>
        <taxon>Pezizomycotina</taxon>
        <taxon>Eurotiomycetes</taxon>
        <taxon>Eurotiomycetidae</taxon>
        <taxon>Eurotiales</taxon>
        <taxon>Aspergillaceae</taxon>
        <taxon>Aspergillus</taxon>
        <taxon>Aspergillus subgen. Circumdati</taxon>
    </lineage>
</organism>
<dbReference type="VEuPathDB" id="FungiDB:BO80DRAFT_363456"/>
<evidence type="ECO:0000313" key="3">
    <source>
        <dbReference type="Proteomes" id="UP000249402"/>
    </source>
</evidence>
<dbReference type="AlphaFoldDB" id="A0A395GQT6"/>
<dbReference type="STRING" id="1448316.A0A395GQT6"/>
<dbReference type="Gene3D" id="3.40.50.80">
    <property type="entry name" value="Nucleotide-binding domain of ferredoxin-NADP reductase (FNR) module"/>
    <property type="match status" value="1"/>
</dbReference>
<dbReference type="EMBL" id="KZ824460">
    <property type="protein sequence ID" value="RAK97756.1"/>
    <property type="molecule type" value="Genomic_DNA"/>
</dbReference>
<gene>
    <name evidence="2" type="ORF">BO80DRAFT_363456</name>
</gene>
<protein>
    <submittedName>
        <fullName evidence="2">Oxidoreductase FAD-binding protein</fullName>
    </submittedName>
</protein>
<dbReference type="Gene3D" id="2.40.30.10">
    <property type="entry name" value="Translation factors"/>
    <property type="match status" value="1"/>
</dbReference>
<dbReference type="OrthoDB" id="436496at2759"/>
<evidence type="ECO:0000259" key="1">
    <source>
        <dbReference type="PROSITE" id="PS51384"/>
    </source>
</evidence>
<dbReference type="InterPro" id="IPR017927">
    <property type="entry name" value="FAD-bd_FR_type"/>
</dbReference>
<sequence length="606" mass="66246">MASILTGKIPFHHGEKKMHNLLRVPSQDNPTVPSLGFGAAYLLRTAPLLAIGSLDQEGRPWSTVWGGEAGFANPITQSTIEVNTPVDTSYDPVVRILLHDFANDPTATSGNQKIWSGLIVDLETRRRAKLHGKGISGSLDPADQEEIPGLGHTGTAHLTVHIDASLGNCPKYLNKKRIIPTLPAPKLISNSPQLSSEGVSLLDRADCLFVSSSHGSIDMDTNIRGGPPGFVRLVSNEPSGAVFAYPEYSGNRLYQTLGNLQANPLAGYVFPDFDNGAALYITGQTQILIGKDAARVLPRSNLAVLVTITAARYVEKSLSFRGIAGEPSPYNPPVRYLAAERDIPTVPKDDGSAVTATLIKKDILTPAICRFRFRISDPAKLGKWVPGQYATFSFHDELDMGYRHMQDDDPTSLNDDYIRTFTISSYPGQGLGAAEFEITARKHGNVTNYLFRTNERAGLEVPLKGFGGNFQIQKGRDHIVPFIAGGIGITPILAQLPALDTIRLRLLWSVSVHDMGLVLDTFQRFPRLSGSTTLFVTGADPQDKNVVEQYQAVCLSEARIYRRRMDAKDLDSSLADMWYFCGSPSLKGSVLTWLTGKNVVFEDFNY</sequence>
<dbReference type="InterPro" id="IPR017938">
    <property type="entry name" value="Riboflavin_synthase-like_b-brl"/>
</dbReference>